<accession>A0ACB5STY7</accession>
<organism evidence="1 2">
    <name type="scientific">Ambrosiozyma monospora</name>
    <name type="common">Yeast</name>
    <name type="synonym">Endomycopsis monosporus</name>
    <dbReference type="NCBI Taxonomy" id="43982"/>
    <lineage>
        <taxon>Eukaryota</taxon>
        <taxon>Fungi</taxon>
        <taxon>Dikarya</taxon>
        <taxon>Ascomycota</taxon>
        <taxon>Saccharomycotina</taxon>
        <taxon>Pichiomycetes</taxon>
        <taxon>Pichiales</taxon>
        <taxon>Pichiaceae</taxon>
        <taxon>Ambrosiozyma</taxon>
    </lineage>
</organism>
<proteinExistence type="predicted"/>
<dbReference type="EMBL" id="BSXS01000541">
    <property type="protein sequence ID" value="GME72911.1"/>
    <property type="molecule type" value="Genomic_DNA"/>
</dbReference>
<dbReference type="Proteomes" id="UP001165064">
    <property type="component" value="Unassembled WGS sequence"/>
</dbReference>
<evidence type="ECO:0000313" key="1">
    <source>
        <dbReference type="EMBL" id="GME72911.1"/>
    </source>
</evidence>
<reference evidence="1" key="1">
    <citation type="submission" date="2023-04" db="EMBL/GenBank/DDBJ databases">
        <title>Ambrosiozyma monospora NBRC 10751.</title>
        <authorList>
            <person name="Ichikawa N."/>
            <person name="Sato H."/>
            <person name="Tonouchi N."/>
        </authorList>
    </citation>
    <scope>NUCLEOTIDE SEQUENCE</scope>
    <source>
        <strain evidence="1">NBRC 10751</strain>
    </source>
</reference>
<comment type="caution">
    <text evidence="1">The sequence shown here is derived from an EMBL/GenBank/DDBJ whole genome shotgun (WGS) entry which is preliminary data.</text>
</comment>
<evidence type="ECO:0000313" key="2">
    <source>
        <dbReference type="Proteomes" id="UP001165064"/>
    </source>
</evidence>
<name>A0ACB5STY7_AMBMO</name>
<gene>
    <name evidence="1" type="ORF">Amon02_000118400</name>
</gene>
<protein>
    <submittedName>
        <fullName evidence="1">Unnamed protein product</fullName>
    </submittedName>
</protein>
<sequence length="394" mass="45577">MVVSLSKLTKRELQDLADEMEIDVSGFSLKKDYYLGVKEYLNVHKNEFSPGHKYYDWAHSFRNVASSSPTKRQIDYSIAVNTSDDESSDDDEEIKVEKSEEPEIVPEVKQEEESDDSDEEESDSDADTGDEEVQLKEEENDEEEEAEEEANEQDEEAEEDDNDDDEEDAEDEEEDEITVFLEENRTSGPAIATVLAKFGKILKRSQPKSEKLDKAENYILERNYRAREFLSDPYHINDWLYILETLVLLWSFTTFINVEYYVPESLQEHIPEFLLSQRAFDYHSFNFESVSTVALWAFSTYLIPTIFSYYMNFTYDFEYDAFTFALIKFVVSLIVFKTVKEPYALAEDGCCLVEYAKYIVINGAISLEETFGNWVVIGSLVTSVIALYANLTFV</sequence>
<keyword evidence="2" id="KW-1185">Reference proteome</keyword>